<dbReference type="InterPro" id="IPR003439">
    <property type="entry name" value="ABC_transporter-like_ATP-bd"/>
</dbReference>
<keyword evidence="4 6" id="KW-0067">ATP-binding</keyword>
<dbReference type="InterPro" id="IPR050107">
    <property type="entry name" value="ABC_carbohydrate_import_ATPase"/>
</dbReference>
<dbReference type="InterPro" id="IPR027417">
    <property type="entry name" value="P-loop_NTPase"/>
</dbReference>
<evidence type="ECO:0000256" key="3">
    <source>
        <dbReference type="ARBA" id="ARBA00022741"/>
    </source>
</evidence>
<comment type="caution">
    <text evidence="6">The sequence shown here is derived from an EMBL/GenBank/DDBJ whole genome shotgun (WGS) entry which is preliminary data.</text>
</comment>
<dbReference type="GO" id="GO:0005524">
    <property type="term" value="F:ATP binding"/>
    <property type="evidence" value="ECO:0007669"/>
    <property type="project" value="UniProtKB-KW"/>
</dbReference>
<keyword evidence="7" id="KW-1185">Reference proteome</keyword>
<name>A0ABT4JRR9_9GAMM</name>
<dbReference type="Proteomes" id="UP001149719">
    <property type="component" value="Unassembled WGS sequence"/>
</dbReference>
<protein>
    <submittedName>
        <fullName evidence="6">ATP-binding cassette domain-containing protein</fullName>
    </submittedName>
</protein>
<dbReference type="InterPro" id="IPR003593">
    <property type="entry name" value="AAA+_ATPase"/>
</dbReference>
<evidence type="ECO:0000256" key="1">
    <source>
        <dbReference type="ARBA" id="ARBA00022448"/>
    </source>
</evidence>
<dbReference type="EMBL" id="JAPUBN010000011">
    <property type="protein sequence ID" value="MCZ2721039.1"/>
    <property type="molecule type" value="Genomic_DNA"/>
</dbReference>
<dbReference type="Gene3D" id="3.40.50.300">
    <property type="entry name" value="P-loop containing nucleotide triphosphate hydrolases"/>
    <property type="match status" value="2"/>
</dbReference>
<dbReference type="PANTHER" id="PTHR43790">
    <property type="entry name" value="CARBOHYDRATE TRANSPORT ATP-BINDING PROTEIN MG119-RELATED"/>
    <property type="match status" value="1"/>
</dbReference>
<reference evidence="6" key="1">
    <citation type="submission" date="2022-12" db="EMBL/GenBank/DDBJ databases">
        <title>Marinomonas 15G1-11 sp. nov, isolated from marine algae.</title>
        <authorList>
            <person name="Butt M."/>
            <person name="Choi D.G."/>
            <person name="Kim J.M."/>
            <person name="Lee J.K."/>
            <person name="Baek J.H."/>
            <person name="Jeon C.O."/>
        </authorList>
    </citation>
    <scope>NUCLEOTIDE SEQUENCE</scope>
    <source>
        <strain evidence="6">15G1-11</strain>
    </source>
</reference>
<keyword evidence="3" id="KW-0547">Nucleotide-binding</keyword>
<keyword evidence="1" id="KW-0813">Transport</keyword>
<evidence type="ECO:0000256" key="2">
    <source>
        <dbReference type="ARBA" id="ARBA00022737"/>
    </source>
</evidence>
<dbReference type="Pfam" id="PF00005">
    <property type="entry name" value="ABC_tran"/>
    <property type="match status" value="2"/>
</dbReference>
<gene>
    <name evidence="6" type="ORF">O1D97_05085</name>
</gene>
<evidence type="ECO:0000256" key="4">
    <source>
        <dbReference type="ARBA" id="ARBA00022840"/>
    </source>
</evidence>
<proteinExistence type="predicted"/>
<dbReference type="CDD" id="cd03216">
    <property type="entry name" value="ABC_Carb_Monos_I"/>
    <property type="match status" value="1"/>
</dbReference>
<accession>A0ABT4JRR9</accession>
<dbReference type="RefSeq" id="WP_269123403.1">
    <property type="nucleotide sequence ID" value="NZ_JAPUBN010000011.1"/>
</dbReference>
<dbReference type="PROSITE" id="PS50893">
    <property type="entry name" value="ABC_TRANSPORTER_2"/>
    <property type="match status" value="1"/>
</dbReference>
<dbReference type="SMART" id="SM00382">
    <property type="entry name" value="AAA"/>
    <property type="match status" value="1"/>
</dbReference>
<sequence length="401" mass="43677">MAVISEPKKTDTALLQFRNITKKFGNSIAVNDVSFDVHSHSVVALLGENGAGKSTLIKTLAGIHQENSGEIRYQGECLDKKSRQHDEIAFIHQDLGLVDWMTVSENMALSMGYCKRAGLIDWKATNQRAADALATVNADIDPRTRVFRLSRAEQSLIAIARAVYCNAKILILDEPTASLPAADVERLFVVIRDLRKKGVGMIYVSHRLDEVMEISDSMVIMRDGCLVAECETEGVEAKELVEMIVGSEQKEFKQSTIDPNAAIILQATDFEAGNVGPVNFDVKKGEILGLIGLRGGGQGEVGRALFGDYPVFGGTLALEGQQLEFDSPQAAIQAGIGYVAGERSENLAMSMSVQDNLFLNPLLGQASFSPLMVLSKRLGCQKRLLSVSMFDQVILIKLLKT</sequence>
<evidence type="ECO:0000313" key="6">
    <source>
        <dbReference type="EMBL" id="MCZ2721039.1"/>
    </source>
</evidence>
<dbReference type="PANTHER" id="PTHR43790:SF9">
    <property type="entry name" value="GALACTOFURANOSE TRANSPORTER ATP-BINDING PROTEIN YTFR"/>
    <property type="match status" value="1"/>
</dbReference>
<organism evidence="6 7">
    <name type="scientific">Marinomonas phaeophyticola</name>
    <dbReference type="NCBI Taxonomy" id="3004091"/>
    <lineage>
        <taxon>Bacteria</taxon>
        <taxon>Pseudomonadati</taxon>
        <taxon>Pseudomonadota</taxon>
        <taxon>Gammaproteobacteria</taxon>
        <taxon>Oceanospirillales</taxon>
        <taxon>Oceanospirillaceae</taxon>
        <taxon>Marinomonas</taxon>
    </lineage>
</organism>
<evidence type="ECO:0000313" key="7">
    <source>
        <dbReference type="Proteomes" id="UP001149719"/>
    </source>
</evidence>
<feature type="domain" description="ABC transporter" evidence="5">
    <location>
        <begin position="15"/>
        <end position="248"/>
    </location>
</feature>
<evidence type="ECO:0000259" key="5">
    <source>
        <dbReference type="PROSITE" id="PS50893"/>
    </source>
</evidence>
<keyword evidence="2" id="KW-0677">Repeat</keyword>
<dbReference type="SUPFAM" id="SSF52540">
    <property type="entry name" value="P-loop containing nucleoside triphosphate hydrolases"/>
    <property type="match status" value="2"/>
</dbReference>